<reference evidence="1 2" key="1">
    <citation type="submission" date="2015-11" db="EMBL/GenBank/DDBJ databases">
        <title>Expanding the genomic diversity of Burkholderia species for the development of highly accurate diagnostics.</title>
        <authorList>
            <person name="Sahl J."/>
            <person name="Keim P."/>
            <person name="Wagner D."/>
        </authorList>
    </citation>
    <scope>NUCLEOTIDE SEQUENCE [LARGE SCALE GENOMIC DNA]</scope>
    <source>
        <strain evidence="1 2">MSMB1585WGS</strain>
    </source>
</reference>
<comment type="caution">
    <text evidence="1">The sequence shown here is derived from an EMBL/GenBank/DDBJ whole genome shotgun (WGS) entry which is preliminary data.</text>
</comment>
<organism evidence="1 2">
    <name type="scientific">Burkholderia ubonensis</name>
    <dbReference type="NCBI Taxonomy" id="101571"/>
    <lineage>
        <taxon>Bacteria</taxon>
        <taxon>Pseudomonadati</taxon>
        <taxon>Pseudomonadota</taxon>
        <taxon>Betaproteobacteria</taxon>
        <taxon>Burkholderiales</taxon>
        <taxon>Burkholderiaceae</taxon>
        <taxon>Burkholderia</taxon>
        <taxon>Burkholderia cepacia complex</taxon>
    </lineage>
</organism>
<proteinExistence type="predicted"/>
<evidence type="ECO:0000313" key="2">
    <source>
        <dbReference type="Proteomes" id="UP000057910"/>
    </source>
</evidence>
<dbReference type="AlphaFoldDB" id="A0ABD4DWT5"/>
<dbReference type="RefSeq" id="WP_060040908.1">
    <property type="nucleotide sequence ID" value="NZ_LPAD01000087.1"/>
</dbReference>
<dbReference type="Proteomes" id="UP000057910">
    <property type="component" value="Unassembled WGS sequence"/>
</dbReference>
<dbReference type="EMBL" id="LPAD01000087">
    <property type="protein sequence ID" value="KVN80023.1"/>
    <property type="molecule type" value="Genomic_DNA"/>
</dbReference>
<protein>
    <submittedName>
        <fullName evidence="1">Uncharacterized protein</fullName>
    </submittedName>
</protein>
<sequence>MILQDKGYKPASKPHRVYKGLRLIVDLEFNEHTKTYVGHEFIDEEVRQRQKNWQKKFLSGMTDENFDADGDVGEVPPA</sequence>
<accession>A0ABD4DWT5</accession>
<gene>
    <name evidence="1" type="ORF">WJ68_00560</name>
</gene>
<evidence type="ECO:0000313" key="1">
    <source>
        <dbReference type="EMBL" id="KVN80023.1"/>
    </source>
</evidence>
<name>A0ABD4DWT5_9BURK</name>